<evidence type="ECO:0000256" key="12">
    <source>
        <dbReference type="ARBA" id="ARBA00047105"/>
    </source>
</evidence>
<organism evidence="14 15">
    <name type="scientific">Acrobeloides nanus</name>
    <dbReference type="NCBI Taxonomy" id="290746"/>
    <lineage>
        <taxon>Eukaryota</taxon>
        <taxon>Metazoa</taxon>
        <taxon>Ecdysozoa</taxon>
        <taxon>Nematoda</taxon>
        <taxon>Chromadorea</taxon>
        <taxon>Rhabditida</taxon>
        <taxon>Tylenchina</taxon>
        <taxon>Cephalobomorpha</taxon>
        <taxon>Cephaloboidea</taxon>
        <taxon>Cephalobidae</taxon>
        <taxon>Acrobeloides</taxon>
    </lineage>
</organism>
<dbReference type="Proteomes" id="UP000887540">
    <property type="component" value="Unplaced"/>
</dbReference>
<evidence type="ECO:0000256" key="1">
    <source>
        <dbReference type="ARBA" id="ARBA00004434"/>
    </source>
</evidence>
<reference evidence="15" key="1">
    <citation type="submission" date="2022-11" db="UniProtKB">
        <authorList>
            <consortium name="WormBaseParasite"/>
        </authorList>
    </citation>
    <scope>IDENTIFICATION</scope>
</reference>
<dbReference type="GO" id="GO:0005743">
    <property type="term" value="C:mitochondrial inner membrane"/>
    <property type="evidence" value="ECO:0007669"/>
    <property type="project" value="UniProtKB-SubCell"/>
</dbReference>
<dbReference type="InterPro" id="IPR036642">
    <property type="entry name" value="Cyt_bc1_su8_sf"/>
</dbReference>
<evidence type="ECO:0000256" key="2">
    <source>
        <dbReference type="ARBA" id="ARBA00007668"/>
    </source>
</evidence>
<keyword evidence="8 13" id="KW-0249">Electron transport</keyword>
<comment type="function">
    <text evidence="13">Component of the ubiquinol-cytochrome c oxidoreductase, a multisubunit transmembrane complex that is part of the mitochondrial electron transport chain which drives oxidative phosphorylation. The complex plays an important role in the uptake of multiple carbon sources present in different host niches.</text>
</comment>
<accession>A0A914CVW5</accession>
<evidence type="ECO:0000256" key="9">
    <source>
        <dbReference type="ARBA" id="ARBA00022989"/>
    </source>
</evidence>
<dbReference type="GO" id="GO:0045275">
    <property type="term" value="C:respiratory chain complex III"/>
    <property type="evidence" value="ECO:0007669"/>
    <property type="project" value="UniProtKB-UniRule"/>
</dbReference>
<keyword evidence="14" id="KW-1185">Reference proteome</keyword>
<feature type="transmembrane region" description="Helical" evidence="13">
    <location>
        <begin position="68"/>
        <end position="87"/>
    </location>
</feature>
<dbReference type="GO" id="GO:0006122">
    <property type="term" value="P:mitochondrial electron transport, ubiquinol to cytochrome c"/>
    <property type="evidence" value="ECO:0007669"/>
    <property type="project" value="UniProtKB-UniRule"/>
</dbReference>
<keyword evidence="7 13" id="KW-0999">Mitochondrion inner membrane</keyword>
<dbReference type="AlphaFoldDB" id="A0A914CVW5"/>
<evidence type="ECO:0000256" key="5">
    <source>
        <dbReference type="ARBA" id="ARBA00022660"/>
    </source>
</evidence>
<name>A0A914CVW5_9BILA</name>
<dbReference type="Pfam" id="PF02939">
    <property type="entry name" value="UcrQ"/>
    <property type="match status" value="1"/>
</dbReference>
<dbReference type="PANTHER" id="PTHR12119:SF2">
    <property type="entry name" value="CYTOCHROME B-C1 COMPLEX SUBUNIT 8"/>
    <property type="match status" value="1"/>
</dbReference>
<evidence type="ECO:0000256" key="10">
    <source>
        <dbReference type="ARBA" id="ARBA00023128"/>
    </source>
</evidence>
<comment type="subunit">
    <text evidence="12 13">Component of the ubiquinol-cytochrome c oxidoreductase (cytochrome b-c1 complex, complex III, CIII), a multisubunit enzyme composed of 11 subunits. The complex is composed of 3 respiratory subunits cytochrome b, cytochrome c1 and Rieske protein UQCRFS1, 2 core protein subunits UQCRC1/QCR1 and UQCRC2/QCR2, and 6 low-molecular weight protein subunits UQCRH/QCR6, UQCRB/QCR7, UQCRQ/QCR8, UQCR10/QCR9, UQCR11/QCR10 and subunit 9, the cleavage product of Rieske protein UQCRFS1. The complex exists as an obligatory dimer and forms supercomplexes (SCs) in the inner mitochondrial membrane with NADH-ubiquinone oxidoreductase (complex I, CI) and cytochrome c oxidase (complex IV, CIV), resulting in different assemblies (supercomplex SCI(1)III(2)IV(1) and megacomplex MCI(2)III(2)IV(2)). Interacts with UQCC6.</text>
</comment>
<keyword evidence="6 13" id="KW-0812">Transmembrane</keyword>
<protein>
    <recommendedName>
        <fullName evidence="3 13">Cytochrome b-c1 complex subunit 8</fullName>
    </recommendedName>
    <alternativeName>
        <fullName evidence="13">Complex III subunit 8</fullName>
    </alternativeName>
</protein>
<keyword evidence="10 13" id="KW-0496">Mitochondrion</keyword>
<keyword evidence="4 13" id="KW-0813">Transport</keyword>
<dbReference type="PANTHER" id="PTHR12119">
    <property type="entry name" value="UBIQUINOL-CYTOCHROME C REDUCTASE COMPLEX UBIQUINONE-BINDING PROTEIN QP-C"/>
    <property type="match status" value="1"/>
</dbReference>
<dbReference type="SUPFAM" id="SSF81508">
    <property type="entry name" value="Ubiquinone-binding protein QP-C of cytochrome bc1 complex (Ubiquinol-cytochrome c reductase)"/>
    <property type="match status" value="1"/>
</dbReference>
<dbReference type="Gene3D" id="1.20.5.210">
    <property type="entry name" value="Cytochrome b-c1 complex subunit 8"/>
    <property type="match status" value="1"/>
</dbReference>
<evidence type="ECO:0000256" key="3">
    <source>
        <dbReference type="ARBA" id="ARBA00016324"/>
    </source>
</evidence>
<evidence type="ECO:0000256" key="4">
    <source>
        <dbReference type="ARBA" id="ARBA00022448"/>
    </source>
</evidence>
<comment type="similarity">
    <text evidence="2 13">Belongs to the UQCRQ/QCR8 family.</text>
</comment>
<keyword evidence="9 13" id="KW-1133">Transmembrane helix</keyword>
<evidence type="ECO:0000256" key="13">
    <source>
        <dbReference type="RuleBase" id="RU368118"/>
    </source>
</evidence>
<proteinExistence type="inferred from homology"/>
<evidence type="ECO:0000256" key="7">
    <source>
        <dbReference type="ARBA" id="ARBA00022792"/>
    </source>
</evidence>
<keyword evidence="5 13" id="KW-0679">Respiratory chain</keyword>
<evidence type="ECO:0000256" key="6">
    <source>
        <dbReference type="ARBA" id="ARBA00022692"/>
    </source>
</evidence>
<sequence length="104" mass="12256">MRISQIVHVRASPIVYAKHFGNLTKVHGMYRFALAPNEQKAFPNGFKGWLYDSYKGIRKQWLDGWKKWTIPLGIFIISVYWAETTYYKLNRKNPDDYKDGNEPA</sequence>
<evidence type="ECO:0000313" key="14">
    <source>
        <dbReference type="Proteomes" id="UP000887540"/>
    </source>
</evidence>
<dbReference type="WBParaSite" id="ACRNAN_scaffold1437.g8458.t1">
    <property type="protein sequence ID" value="ACRNAN_scaffold1437.g8458.t1"/>
    <property type="gene ID" value="ACRNAN_scaffold1437.g8458"/>
</dbReference>
<dbReference type="InterPro" id="IPR004205">
    <property type="entry name" value="Cyt_bc1_su8"/>
</dbReference>
<evidence type="ECO:0000313" key="15">
    <source>
        <dbReference type="WBParaSite" id="ACRNAN_scaffold1437.g8458.t1"/>
    </source>
</evidence>
<evidence type="ECO:0000256" key="8">
    <source>
        <dbReference type="ARBA" id="ARBA00022982"/>
    </source>
</evidence>
<comment type="subcellular location">
    <subcellularLocation>
        <location evidence="1 13">Mitochondrion inner membrane</location>
        <topology evidence="1 13">Single-pass membrane protein</topology>
    </subcellularLocation>
</comment>
<evidence type="ECO:0000256" key="11">
    <source>
        <dbReference type="ARBA" id="ARBA00023136"/>
    </source>
</evidence>
<keyword evidence="11 13" id="KW-0472">Membrane</keyword>